<dbReference type="AlphaFoldDB" id="A0A6C2CLV4"/>
<dbReference type="GO" id="GO:0016491">
    <property type="term" value="F:oxidoreductase activity"/>
    <property type="evidence" value="ECO:0007669"/>
    <property type="project" value="InterPro"/>
</dbReference>
<feature type="domain" description="Sulfide dehydrogenase [flavocytochrome c] flavoprotein chain central" evidence="6">
    <location>
        <begin position="184"/>
        <end position="297"/>
    </location>
</feature>
<dbReference type="OrthoDB" id="9802771at2"/>
<keyword evidence="2" id="KW-0274">FAD</keyword>
<dbReference type="SUPFAM" id="SSF55424">
    <property type="entry name" value="FAD/NAD-linked reductases, dimerisation (C-terminal) domain"/>
    <property type="match status" value="1"/>
</dbReference>
<dbReference type="SUPFAM" id="SSF51905">
    <property type="entry name" value="FAD/NAD(P)-binding domain"/>
    <property type="match status" value="2"/>
</dbReference>
<dbReference type="InterPro" id="IPR052541">
    <property type="entry name" value="SQRD"/>
</dbReference>
<dbReference type="EMBL" id="SDKK01000014">
    <property type="protein sequence ID" value="TYC55177.1"/>
    <property type="molecule type" value="Genomic_DNA"/>
</dbReference>
<dbReference type="Gene3D" id="3.50.50.60">
    <property type="entry name" value="FAD/NAD(P)-binding domain"/>
    <property type="match status" value="2"/>
</dbReference>
<dbReference type="Pfam" id="PF09242">
    <property type="entry name" value="FCSD-flav_bind"/>
    <property type="match status" value="1"/>
</dbReference>
<reference evidence="7 8" key="1">
    <citation type="submission" date="2019-01" db="EMBL/GenBank/DDBJ databases">
        <title>Zoogloea oleivorans genome sequencing and assembly.</title>
        <authorList>
            <person name="Tancsics A."/>
            <person name="Farkas M."/>
            <person name="Kriszt B."/>
            <person name="Maroti G."/>
            <person name="Horvath B."/>
        </authorList>
    </citation>
    <scope>NUCLEOTIDE SEQUENCE [LARGE SCALE GENOMIC DNA]</scope>
    <source>
        <strain evidence="7 8">Buc</strain>
    </source>
</reference>
<feature type="domain" description="Flavocytochrome c sulphide dehydrogenase flavin-binding" evidence="5">
    <location>
        <begin position="374"/>
        <end position="440"/>
    </location>
</feature>
<dbReference type="InterPro" id="IPR049386">
    <property type="entry name" value="FCSD_central"/>
</dbReference>
<evidence type="ECO:0000256" key="2">
    <source>
        <dbReference type="ARBA" id="ARBA00022827"/>
    </source>
</evidence>
<dbReference type="PANTHER" id="PTHR43755">
    <property type="match status" value="1"/>
</dbReference>
<gene>
    <name evidence="7" type="ORF">ETQ85_15215</name>
</gene>
<keyword evidence="1" id="KW-0285">Flavoprotein</keyword>
<name>A0A6C2CLV4_9RHOO</name>
<dbReference type="InterPro" id="IPR016156">
    <property type="entry name" value="FAD/NAD-linked_Rdtase_dimer_sf"/>
</dbReference>
<sequence length="441" mass="45506">MDRRKFITLLGSGTLGMLLNGCGGGGGGSSSDTSTGTGGTGAVSPTIPTSSASGRVIVVGGGMAGATAAKFLRLWGGSGLDVTLIERDRQYQSNILSNLVLTGQRSMASLAYTHDKLSSVYGVKVVYGNVAEIDPAGKRVHLADNSSLPYDRLILAPGIAFDTLPGLESAGDRIVHAWQAGPQTVTLQQQIAGMNAGGVFVMTIPKTPYRCPPGPYERACMVADYLKTRKAGAKVIVLDANASIAAEPATFETAFNFTHAGVIEYHSGVTINSIDPSTQTLDTSAGLIRGDVLNPIPPQRAGTIVSNTAGLANVNGRWAGVDVRSYESTALAGIHIIGDANGSTQPKAGHIANAEAKVCADAILRILAGGSPDPEPVTNSACYSPITASTASWLTVVFGYDSATGTMKAVPGAAGEASSATRDNYDDMFVWFNNLMGDTFA</sequence>
<keyword evidence="8" id="KW-1185">Reference proteome</keyword>
<evidence type="ECO:0000259" key="4">
    <source>
        <dbReference type="Pfam" id="PF07992"/>
    </source>
</evidence>
<comment type="caution">
    <text evidence="7">The sequence shown here is derived from an EMBL/GenBank/DDBJ whole genome shotgun (WGS) entry which is preliminary data.</text>
</comment>
<evidence type="ECO:0000313" key="8">
    <source>
        <dbReference type="Proteomes" id="UP000389128"/>
    </source>
</evidence>
<dbReference type="Pfam" id="PF07992">
    <property type="entry name" value="Pyr_redox_2"/>
    <property type="match status" value="1"/>
</dbReference>
<evidence type="ECO:0000313" key="7">
    <source>
        <dbReference type="EMBL" id="TYC55177.1"/>
    </source>
</evidence>
<feature type="region of interest" description="Disordered" evidence="3">
    <location>
        <begin position="26"/>
        <end position="47"/>
    </location>
</feature>
<evidence type="ECO:0000259" key="5">
    <source>
        <dbReference type="Pfam" id="PF09242"/>
    </source>
</evidence>
<dbReference type="PRINTS" id="PR00368">
    <property type="entry name" value="FADPNR"/>
</dbReference>
<evidence type="ECO:0000259" key="6">
    <source>
        <dbReference type="Pfam" id="PF21706"/>
    </source>
</evidence>
<evidence type="ECO:0000256" key="3">
    <source>
        <dbReference type="SAM" id="MobiDB-lite"/>
    </source>
</evidence>
<proteinExistence type="predicted"/>
<dbReference type="InterPro" id="IPR023753">
    <property type="entry name" value="FAD/NAD-binding_dom"/>
</dbReference>
<dbReference type="GO" id="GO:0050660">
    <property type="term" value="F:flavin adenine dinucleotide binding"/>
    <property type="evidence" value="ECO:0007669"/>
    <property type="project" value="InterPro"/>
</dbReference>
<protein>
    <submittedName>
        <fullName evidence="7">Pyridine nucleotide-disulfide oxidoreductase</fullName>
    </submittedName>
</protein>
<dbReference type="Proteomes" id="UP000389128">
    <property type="component" value="Unassembled WGS sequence"/>
</dbReference>
<feature type="domain" description="FAD/NAD(P)-binding" evidence="4">
    <location>
        <begin position="55"/>
        <end position="170"/>
    </location>
</feature>
<organism evidence="7 8">
    <name type="scientific">Zoogloea oleivorans</name>
    <dbReference type="NCBI Taxonomy" id="1552750"/>
    <lineage>
        <taxon>Bacteria</taxon>
        <taxon>Pseudomonadati</taxon>
        <taxon>Pseudomonadota</taxon>
        <taxon>Betaproteobacteria</taxon>
        <taxon>Rhodocyclales</taxon>
        <taxon>Zoogloeaceae</taxon>
        <taxon>Zoogloea</taxon>
    </lineage>
</organism>
<dbReference type="PANTHER" id="PTHR43755:SF1">
    <property type="entry name" value="FAD-DEPENDENT PYRIDINE NUCLEOTIDE-DISULPHIDE OXIDOREDUCTASE"/>
    <property type="match status" value="1"/>
</dbReference>
<accession>A0A6C2CLV4</accession>
<dbReference type="InterPro" id="IPR036188">
    <property type="entry name" value="FAD/NAD-bd_sf"/>
</dbReference>
<dbReference type="Pfam" id="PF21706">
    <property type="entry name" value="FCSD_central"/>
    <property type="match status" value="1"/>
</dbReference>
<dbReference type="InterPro" id="IPR015323">
    <property type="entry name" value="FlavoCytC_S_DH_flav-bd"/>
</dbReference>
<evidence type="ECO:0000256" key="1">
    <source>
        <dbReference type="ARBA" id="ARBA00022630"/>
    </source>
</evidence>